<feature type="non-terminal residue" evidence="2">
    <location>
        <position position="1"/>
    </location>
</feature>
<dbReference type="GO" id="GO:0051260">
    <property type="term" value="P:protein homooligomerization"/>
    <property type="evidence" value="ECO:0007669"/>
    <property type="project" value="InterPro"/>
</dbReference>
<evidence type="ECO:0000259" key="1">
    <source>
        <dbReference type="SMART" id="SM00225"/>
    </source>
</evidence>
<protein>
    <recommendedName>
        <fullName evidence="1">BTB domain-containing protein</fullName>
    </recommendedName>
</protein>
<evidence type="ECO:0000313" key="3">
    <source>
        <dbReference type="Proteomes" id="UP000054560"/>
    </source>
</evidence>
<dbReference type="SMART" id="SM00225">
    <property type="entry name" value="BTB"/>
    <property type="match status" value="1"/>
</dbReference>
<dbReference type="GeneID" id="25910557"/>
<gene>
    <name evidence="2" type="ORF">SARC_10053</name>
</gene>
<reference evidence="2 3" key="1">
    <citation type="submission" date="2011-02" db="EMBL/GenBank/DDBJ databases">
        <title>The Genome Sequence of Sphaeroforma arctica JP610.</title>
        <authorList>
            <consortium name="The Broad Institute Genome Sequencing Platform"/>
            <person name="Russ C."/>
            <person name="Cuomo C."/>
            <person name="Young S.K."/>
            <person name="Zeng Q."/>
            <person name="Gargeya S."/>
            <person name="Alvarado L."/>
            <person name="Berlin A."/>
            <person name="Chapman S.B."/>
            <person name="Chen Z."/>
            <person name="Freedman E."/>
            <person name="Gellesch M."/>
            <person name="Goldberg J."/>
            <person name="Griggs A."/>
            <person name="Gujja S."/>
            <person name="Heilman E."/>
            <person name="Heiman D."/>
            <person name="Howarth C."/>
            <person name="Mehta T."/>
            <person name="Neiman D."/>
            <person name="Pearson M."/>
            <person name="Roberts A."/>
            <person name="Saif S."/>
            <person name="Shea T."/>
            <person name="Shenoy N."/>
            <person name="Sisk P."/>
            <person name="Stolte C."/>
            <person name="Sykes S."/>
            <person name="White J."/>
            <person name="Yandava C."/>
            <person name="Burger G."/>
            <person name="Gray M.W."/>
            <person name="Holland P.W.H."/>
            <person name="King N."/>
            <person name="Lang F.B.F."/>
            <person name="Roger A.J."/>
            <person name="Ruiz-Trillo I."/>
            <person name="Haas B."/>
            <person name="Nusbaum C."/>
            <person name="Birren B."/>
        </authorList>
    </citation>
    <scope>NUCLEOTIDE SEQUENCE [LARGE SCALE GENOMIC DNA]</scope>
    <source>
        <strain evidence="2 3">JP610</strain>
    </source>
</reference>
<dbReference type="Gene3D" id="3.30.710.10">
    <property type="entry name" value="Potassium Channel Kv1.1, Chain A"/>
    <property type="match status" value="1"/>
</dbReference>
<dbReference type="eggNOG" id="KOG1665">
    <property type="taxonomic scope" value="Eukaryota"/>
</dbReference>
<dbReference type="PANTHER" id="PTHR14136">
    <property type="entry name" value="BTB_POZ DOMAIN-CONTAINING PROTEIN KCTD9"/>
    <property type="match status" value="1"/>
</dbReference>
<dbReference type="InterPro" id="IPR011333">
    <property type="entry name" value="SKP1/BTB/POZ_sf"/>
</dbReference>
<dbReference type="SUPFAM" id="SSF54695">
    <property type="entry name" value="POZ domain"/>
    <property type="match status" value="1"/>
</dbReference>
<dbReference type="PANTHER" id="PTHR14136:SF17">
    <property type="entry name" value="BTB_POZ DOMAIN-CONTAINING PROTEIN KCTD9"/>
    <property type="match status" value="1"/>
</dbReference>
<dbReference type="Pfam" id="PF00805">
    <property type="entry name" value="Pentapeptide"/>
    <property type="match status" value="2"/>
</dbReference>
<evidence type="ECO:0000313" key="2">
    <source>
        <dbReference type="EMBL" id="KNC77490.1"/>
    </source>
</evidence>
<dbReference type="EMBL" id="KQ242717">
    <property type="protein sequence ID" value="KNC77490.1"/>
    <property type="molecule type" value="Genomic_DNA"/>
</dbReference>
<dbReference type="OrthoDB" id="9989223at2759"/>
<dbReference type="InterPro" id="IPR003131">
    <property type="entry name" value="T1-type_BTB"/>
</dbReference>
<dbReference type="Gene3D" id="2.160.20.80">
    <property type="entry name" value="E3 ubiquitin-protein ligase SopA"/>
    <property type="match status" value="2"/>
</dbReference>
<keyword evidence="3" id="KW-1185">Reference proteome</keyword>
<sequence length="372" mass="40786">VNTELDCSSQMIYTSVGTRIDDSRLVRDGDALYAALAGEPFMKGVSGPLAATCDTVSTQIIDTDGTNRSGTPMGTRDDWIAFNVGGQVFVTTKTTIQRGESTMLSRLIEEDMWQSTRDRNGTVMLDRSPKYFEPLLNFLRHGEMVLGEGLNPRGVLAEARFFGMNDACKILEQMCKDCHVDAPMNRNSFMDKLMTLQPSDSLRCRGMNFQGTDFSRLDLSNIDFDLCDMRRCIFERSILSGCSFQQAQLCDAVLDGADLSAANFRGAEMQGASMRHCVLLTSSEGPLMAAADMRGVDFDESELSGSVMRAANLRHATMTNCILNHADLAGADLEGAVFSNSTMNQTNFRGANTKDTVFGVMQSPLHMSSFTT</sequence>
<dbReference type="SUPFAM" id="SSF141571">
    <property type="entry name" value="Pentapeptide repeat-like"/>
    <property type="match status" value="1"/>
</dbReference>
<name>A0A0L0FL49_9EUKA</name>
<dbReference type="InterPro" id="IPR051082">
    <property type="entry name" value="Pentapeptide-BTB/POZ_domain"/>
</dbReference>
<feature type="domain" description="BTB" evidence="1">
    <location>
        <begin position="78"/>
        <end position="179"/>
    </location>
</feature>
<dbReference type="Proteomes" id="UP000054560">
    <property type="component" value="Unassembled WGS sequence"/>
</dbReference>
<dbReference type="InterPro" id="IPR001646">
    <property type="entry name" value="5peptide_repeat"/>
</dbReference>
<dbReference type="CDD" id="cd18368">
    <property type="entry name" value="BTB_POZ_KCTD9"/>
    <property type="match status" value="1"/>
</dbReference>
<dbReference type="Pfam" id="PF02214">
    <property type="entry name" value="BTB_2"/>
    <property type="match status" value="1"/>
</dbReference>
<accession>A0A0L0FL49</accession>
<organism evidence="2 3">
    <name type="scientific">Sphaeroforma arctica JP610</name>
    <dbReference type="NCBI Taxonomy" id="667725"/>
    <lineage>
        <taxon>Eukaryota</taxon>
        <taxon>Ichthyosporea</taxon>
        <taxon>Ichthyophonida</taxon>
        <taxon>Sphaeroforma</taxon>
    </lineage>
</organism>
<dbReference type="STRING" id="667725.A0A0L0FL49"/>
<proteinExistence type="predicted"/>
<dbReference type="InterPro" id="IPR000210">
    <property type="entry name" value="BTB/POZ_dom"/>
</dbReference>
<dbReference type="AlphaFoldDB" id="A0A0L0FL49"/>
<dbReference type="RefSeq" id="XP_014151392.1">
    <property type="nucleotide sequence ID" value="XM_014295917.1"/>
</dbReference>